<evidence type="ECO:0000313" key="1">
    <source>
        <dbReference type="EMBL" id="SIT34513.1"/>
    </source>
</evidence>
<reference evidence="2" key="1">
    <citation type="submission" date="2017-01" db="EMBL/GenBank/DDBJ databases">
        <authorList>
            <person name="Varghese N."/>
            <person name="Submissions S."/>
        </authorList>
    </citation>
    <scope>NUCLEOTIDE SEQUENCE [LARGE SCALE GENOMIC DNA]</scope>
    <source>
        <strain evidence="2">DSM 21054</strain>
    </source>
</reference>
<organism evidence="1 2">
    <name type="scientific">Filimonas lacunae</name>
    <dbReference type="NCBI Taxonomy" id="477680"/>
    <lineage>
        <taxon>Bacteria</taxon>
        <taxon>Pseudomonadati</taxon>
        <taxon>Bacteroidota</taxon>
        <taxon>Chitinophagia</taxon>
        <taxon>Chitinophagales</taxon>
        <taxon>Chitinophagaceae</taxon>
        <taxon>Filimonas</taxon>
    </lineage>
</organism>
<dbReference type="Proteomes" id="UP000186917">
    <property type="component" value="Unassembled WGS sequence"/>
</dbReference>
<dbReference type="SUPFAM" id="SSF54427">
    <property type="entry name" value="NTF2-like"/>
    <property type="match status" value="1"/>
</dbReference>
<dbReference type="EMBL" id="FTOR01000017">
    <property type="protein sequence ID" value="SIT34513.1"/>
    <property type="molecule type" value="Genomic_DNA"/>
</dbReference>
<evidence type="ECO:0008006" key="3">
    <source>
        <dbReference type="Google" id="ProtNLM"/>
    </source>
</evidence>
<dbReference type="STRING" id="477680.SAMN05421788_1179"/>
<gene>
    <name evidence="1" type="ORF">SAMN05421788_1179</name>
</gene>
<name>A0A1N7RHA6_9BACT</name>
<sequence length="137" mass="15422">MVILDNKILTMKQREQMICHYIKAYNHFDISAMLADLDPSISFQNISDGKVDMSLEGVTAFKEQAEKAATFFKSRQQKITSFMHFESYTDVEVAYSAVLAVDLPNGLRKGDALHCAGKSVFHFGKDKIVAIEDISYC</sequence>
<evidence type="ECO:0000313" key="2">
    <source>
        <dbReference type="Proteomes" id="UP000186917"/>
    </source>
</evidence>
<dbReference type="AlphaFoldDB" id="A0A1N7RHA6"/>
<dbReference type="Gene3D" id="3.10.450.50">
    <property type="match status" value="1"/>
</dbReference>
<proteinExistence type="predicted"/>
<dbReference type="InterPro" id="IPR032710">
    <property type="entry name" value="NTF2-like_dom_sf"/>
</dbReference>
<accession>A0A1N7RHA6</accession>
<keyword evidence="2" id="KW-1185">Reference proteome</keyword>
<protein>
    <recommendedName>
        <fullName evidence="3">SnoaL-like domain-containing protein</fullName>
    </recommendedName>
</protein>